<dbReference type="GO" id="GO:0016020">
    <property type="term" value="C:membrane"/>
    <property type="evidence" value="ECO:0007669"/>
    <property type="project" value="UniProtKB-SubCell"/>
</dbReference>
<feature type="transmembrane region" description="Helical" evidence="8">
    <location>
        <begin position="1073"/>
        <end position="1097"/>
    </location>
</feature>
<proteinExistence type="inferred from homology"/>
<keyword evidence="4 8" id="KW-0472">Membrane</keyword>
<dbReference type="EMBL" id="JAQMWT010000350">
    <property type="protein sequence ID" value="KAJ8603469.1"/>
    <property type="molecule type" value="Genomic_DNA"/>
</dbReference>
<keyword evidence="3 8" id="KW-1133">Transmembrane helix</keyword>
<dbReference type="Proteomes" id="UP001230188">
    <property type="component" value="Unassembled WGS sequence"/>
</dbReference>
<keyword evidence="2 8" id="KW-0812">Transmembrane</keyword>
<evidence type="ECO:0000256" key="3">
    <source>
        <dbReference type="ARBA" id="ARBA00022989"/>
    </source>
</evidence>
<evidence type="ECO:0000256" key="5">
    <source>
        <dbReference type="ARBA" id="ARBA00023180"/>
    </source>
</evidence>
<feature type="domain" description="SSD" evidence="9">
    <location>
        <begin position="940"/>
        <end position="1096"/>
    </location>
</feature>
<evidence type="ECO:0000256" key="7">
    <source>
        <dbReference type="SAM" id="MobiDB-lite"/>
    </source>
</evidence>
<dbReference type="Pfam" id="PF02460">
    <property type="entry name" value="Patched"/>
    <property type="match status" value="1"/>
</dbReference>
<evidence type="ECO:0000256" key="2">
    <source>
        <dbReference type="ARBA" id="ARBA00022692"/>
    </source>
</evidence>
<dbReference type="GO" id="GO:0022857">
    <property type="term" value="F:transmembrane transporter activity"/>
    <property type="evidence" value="ECO:0007669"/>
    <property type="project" value="TreeGrafter"/>
</dbReference>
<feature type="transmembrane region" description="Helical" evidence="8">
    <location>
        <begin position="942"/>
        <end position="962"/>
    </location>
</feature>
<keyword evidence="11" id="KW-1185">Reference proteome</keyword>
<feature type="transmembrane region" description="Helical" evidence="8">
    <location>
        <begin position="974"/>
        <end position="997"/>
    </location>
</feature>
<evidence type="ECO:0000256" key="1">
    <source>
        <dbReference type="ARBA" id="ARBA00004141"/>
    </source>
</evidence>
<reference evidence="10" key="1">
    <citation type="submission" date="2023-01" db="EMBL/GenBank/DDBJ databases">
        <title>Metagenome sequencing of chrysophaentin producing Chrysophaeum taylorii.</title>
        <authorList>
            <person name="Davison J."/>
            <person name="Bewley C."/>
        </authorList>
    </citation>
    <scope>NUCLEOTIDE SEQUENCE</scope>
    <source>
        <strain evidence="10">NIES-1699</strain>
    </source>
</reference>
<dbReference type="PROSITE" id="PS50156">
    <property type="entry name" value="SSD"/>
    <property type="match status" value="1"/>
</dbReference>
<dbReference type="PANTHER" id="PTHR45951">
    <property type="entry name" value="PROTEIN DISPATCHED-RELATED"/>
    <property type="match status" value="1"/>
</dbReference>
<organism evidence="10 11">
    <name type="scientific">Chrysophaeum taylorii</name>
    <dbReference type="NCBI Taxonomy" id="2483200"/>
    <lineage>
        <taxon>Eukaryota</taxon>
        <taxon>Sar</taxon>
        <taxon>Stramenopiles</taxon>
        <taxon>Ochrophyta</taxon>
        <taxon>Pelagophyceae</taxon>
        <taxon>Pelagomonadales</taxon>
        <taxon>Pelagomonadaceae</taxon>
        <taxon>Chrysophaeum</taxon>
    </lineage>
</organism>
<feature type="transmembrane region" description="Helical" evidence="8">
    <location>
        <begin position="365"/>
        <end position="385"/>
    </location>
</feature>
<sequence length="1149" mass="128574">MEEERPAMKRGGSAYSSVVHGDRQRKQEGEDAWFAFKFAVTYRRTSCCCLGLLNLCWLILTLALAYGGYSPINDANLGEVGLYILDGEYQQRANAYETAKDEADASLNPGKCQREDPADPIELTIMKGRFQKKNRGNALSKSGLEKLRSRENKITNEAGWEHRCALVYVEGYGRCEVDQGTEYDVLAGSGTWQAADERGCMRPFSPVYFFEKYGDANFEDIPGTVAAIQTSTTDWLSFTDMLHKDFTTSNLRSKILKSSIYAGTPRRDLTTYASTEDKERINEGFSISFYDTTREERERKHLGNWIEDNLKNWLDKQVTKTPYRTLYNYPEYDAIQDQVEADLALLAVSLIAVILYMWWYTGSAFITFCGIFQILMSFFGANLLYRYCWPTDDGLGYDFFSIFCALALFIIMGIGADDIFVYWDTWLGSAAHEYPTVAHRMSHVYSHAAVAMLVSVNYLAVITFFPCAVLVYDRYLAHLSYWWADCFGRCEKLMNCAAARCKRKLRGEAAVGDAQPIDDPTKAPLGGGAPAAVEEEVEVAVAAKDDEEENEEEEEEALPRWFRTTYADFVEKRRWLILGALMALWVAFLVFASMLETTPFSLYTLLPETSNFHQWTFIDENWYPKTADPLNVHVLYGLDHRAPLSLNGVRPQNFETLATGDPEWDEGFDLDSTSAQRQLYRTAEEFLYSPRSGLKIDVSNGINTQLAGSSTGSLEQTPDGGTTSTVQTAYGVQSLFHALAQWENASVVANDATAAFEVVDDSESTCKPCFNTFLIDPNPFDLDDGFIDPDTGLTVDSLTLNSTSPLNDLCDCVGFFPVPNVICLHETRSNADETLYKCTESENELATQLGNFLNAGEENYDEKWWEDYIFALADSNGRYTRIAMYDIQVQTVLRASETDISKGLRMAKKWDDWMDDHNSDPNNPLSVMVYVPNAENWYRDSLLAPSGVQNMLLSLFLAWLVLNMATFNYIISSLATITIGLITTIVLGTIHVLGWGLGPLESILIVIVIGFSVDYTVHLADSYMGSKSITRAGKVRDALGHTGSSVLSGAISTLSASIPMFGAQIIFFQKFGAFVFMTIALSLIYSLGFFSALLCVCGPLGTRGHFSNFYGKTVESMHAHVAELAKEQAEVDANEKLLHDTEEKKKEDP</sequence>
<evidence type="ECO:0000313" key="10">
    <source>
        <dbReference type="EMBL" id="KAJ8603469.1"/>
    </source>
</evidence>
<evidence type="ECO:0000256" key="6">
    <source>
        <dbReference type="ARBA" id="ARBA00038046"/>
    </source>
</evidence>
<gene>
    <name evidence="10" type="ORF">CTAYLR_005101</name>
</gene>
<feature type="transmembrane region" description="Helical" evidence="8">
    <location>
        <begin position="397"/>
        <end position="416"/>
    </location>
</feature>
<dbReference type="SUPFAM" id="SSF82866">
    <property type="entry name" value="Multidrug efflux transporter AcrB transmembrane domain"/>
    <property type="match status" value="2"/>
</dbReference>
<comment type="caution">
    <text evidence="10">The sequence shown here is derived from an EMBL/GenBank/DDBJ whole genome shotgun (WGS) entry which is preliminary data.</text>
</comment>
<name>A0AAD7UGJ3_9STRA</name>
<evidence type="ECO:0000313" key="11">
    <source>
        <dbReference type="Proteomes" id="UP001230188"/>
    </source>
</evidence>
<dbReference type="InterPro" id="IPR003392">
    <property type="entry name" value="PTHD_SSD"/>
</dbReference>
<evidence type="ECO:0000256" key="4">
    <source>
        <dbReference type="ARBA" id="ARBA00023136"/>
    </source>
</evidence>
<feature type="transmembrane region" description="Helical" evidence="8">
    <location>
        <begin position="1003"/>
        <end position="1024"/>
    </location>
</feature>
<comment type="similarity">
    <text evidence="6">Belongs to the dispatched family.</text>
</comment>
<feature type="region of interest" description="Disordered" evidence="7">
    <location>
        <begin position="1"/>
        <end position="22"/>
    </location>
</feature>
<dbReference type="InterPro" id="IPR000731">
    <property type="entry name" value="SSD"/>
</dbReference>
<accession>A0AAD7UGJ3</accession>
<evidence type="ECO:0000259" key="9">
    <source>
        <dbReference type="PROSITE" id="PS50156"/>
    </source>
</evidence>
<protein>
    <recommendedName>
        <fullName evidence="9">SSD domain-containing protein</fullName>
    </recommendedName>
</protein>
<dbReference type="PANTHER" id="PTHR45951:SF7">
    <property type="entry name" value="SSD DOMAIN-CONTAINING PROTEIN"/>
    <property type="match status" value="1"/>
</dbReference>
<feature type="transmembrane region" description="Helical" evidence="8">
    <location>
        <begin position="1045"/>
        <end position="1067"/>
    </location>
</feature>
<dbReference type="Gene3D" id="1.20.1640.10">
    <property type="entry name" value="Multidrug efflux transporter AcrB transmembrane domain"/>
    <property type="match status" value="2"/>
</dbReference>
<feature type="transmembrane region" description="Helical" evidence="8">
    <location>
        <begin position="448"/>
        <end position="472"/>
    </location>
</feature>
<feature type="transmembrane region" description="Helical" evidence="8">
    <location>
        <begin position="575"/>
        <end position="595"/>
    </location>
</feature>
<dbReference type="AlphaFoldDB" id="A0AAD7UGJ3"/>
<comment type="subcellular location">
    <subcellularLocation>
        <location evidence="1">Membrane</location>
        <topology evidence="1">Multi-pass membrane protein</topology>
    </subcellularLocation>
</comment>
<keyword evidence="5" id="KW-0325">Glycoprotein</keyword>
<dbReference type="InterPro" id="IPR052081">
    <property type="entry name" value="Dispatched_Hh_regulator"/>
</dbReference>
<evidence type="ECO:0000256" key="8">
    <source>
        <dbReference type="SAM" id="Phobius"/>
    </source>
</evidence>